<gene>
    <name evidence="3" type="ORF">SAMN05216577_11422</name>
</gene>
<dbReference type="InterPro" id="IPR036291">
    <property type="entry name" value="NAD(P)-bd_dom_sf"/>
</dbReference>
<dbReference type="SUPFAM" id="SSF51735">
    <property type="entry name" value="NAD(P)-binding Rossmann-fold domains"/>
    <property type="match status" value="1"/>
</dbReference>
<dbReference type="EMBL" id="FOLS01000014">
    <property type="protein sequence ID" value="SFC99083.1"/>
    <property type="molecule type" value="Genomic_DNA"/>
</dbReference>
<dbReference type="Pfam" id="PF02625">
    <property type="entry name" value="XdhC_CoxI"/>
    <property type="match status" value="1"/>
</dbReference>
<organism evidence="3 4">
    <name type="scientific">Pseudomonas citronellolis</name>
    <dbReference type="NCBI Taxonomy" id="53408"/>
    <lineage>
        <taxon>Bacteria</taxon>
        <taxon>Pseudomonadati</taxon>
        <taxon>Pseudomonadota</taxon>
        <taxon>Gammaproteobacteria</taxon>
        <taxon>Pseudomonadales</taxon>
        <taxon>Pseudomonadaceae</taxon>
        <taxon>Pseudomonas</taxon>
    </lineage>
</organism>
<dbReference type="InterPro" id="IPR003777">
    <property type="entry name" value="XdhC_CoxI"/>
</dbReference>
<dbReference type="AlphaFoldDB" id="A0AAQ1HNF2"/>
<dbReference type="RefSeq" id="WP_074980735.1">
    <property type="nucleotide sequence ID" value="NZ_FOLS01000014.1"/>
</dbReference>
<keyword evidence="4" id="KW-1185">Reference proteome</keyword>
<name>A0AAQ1HNF2_9PSED</name>
<evidence type="ECO:0000259" key="2">
    <source>
        <dbReference type="Pfam" id="PF13478"/>
    </source>
</evidence>
<dbReference type="InterPro" id="IPR027051">
    <property type="entry name" value="XdhC_Rossmann_dom"/>
</dbReference>
<feature type="domain" description="XdhC- CoxI" evidence="1">
    <location>
        <begin position="14"/>
        <end position="78"/>
    </location>
</feature>
<evidence type="ECO:0000313" key="3">
    <source>
        <dbReference type="EMBL" id="SFC99083.1"/>
    </source>
</evidence>
<evidence type="ECO:0000259" key="1">
    <source>
        <dbReference type="Pfam" id="PF02625"/>
    </source>
</evidence>
<reference evidence="3 4" key="1">
    <citation type="submission" date="2016-10" db="EMBL/GenBank/DDBJ databases">
        <authorList>
            <person name="Varghese N."/>
            <person name="Submissions S."/>
        </authorList>
    </citation>
    <scope>NUCLEOTIDE SEQUENCE [LARGE SCALE GENOMIC DNA]</scope>
    <source>
        <strain evidence="3 4">LMG 18378</strain>
    </source>
</reference>
<dbReference type="NCBIfam" id="TIGR02964">
    <property type="entry name" value="xanthine_xdhC"/>
    <property type="match status" value="1"/>
</dbReference>
<dbReference type="Pfam" id="PF13478">
    <property type="entry name" value="XdhC_C"/>
    <property type="match status" value="1"/>
</dbReference>
<dbReference type="Gene3D" id="3.40.50.720">
    <property type="entry name" value="NAD(P)-binding Rossmann-like Domain"/>
    <property type="match status" value="1"/>
</dbReference>
<dbReference type="PANTHER" id="PTHR30388">
    <property type="entry name" value="ALDEHYDE OXIDOREDUCTASE MOLYBDENUM COFACTOR ASSEMBLY PROTEIN"/>
    <property type="match status" value="1"/>
</dbReference>
<evidence type="ECO:0000313" key="4">
    <source>
        <dbReference type="Proteomes" id="UP000183385"/>
    </source>
</evidence>
<proteinExistence type="predicted"/>
<comment type="caution">
    <text evidence="3">The sequence shown here is derived from an EMBL/GenBank/DDBJ whole genome shotgun (WGS) entry which is preliminary data.</text>
</comment>
<sequence>MTPTWMDAIARLRDGAEPYVLVTVIGVQGSTPREAGCKMLVTADTCYDTIGGGHLELAATEHARQLLLAGKDAQSLEHFPLGARLGQCCGGRASLLFECFAVRGPQVLLFGAGHVGRALVPLLAGLPLRLEWVDSRAAEFPAELPTGVRCSLLDDPLEAVDKAAPGSYYLIMTHNHPLDYALAEAVLKRGDAGFLGMIGSRTKAQRFHMRLEQRGFSTAAIESMHCPIGLPEVPGKRPLEVAIAVAAQVIARYHQDAPPRTTRSGVEWKALCSEAGIEPDPPRTAEKT</sequence>
<dbReference type="InterPro" id="IPR014308">
    <property type="entry name" value="Xanthine_DH_XdhC"/>
</dbReference>
<dbReference type="InterPro" id="IPR052698">
    <property type="entry name" value="MoCofactor_Util/Proc"/>
</dbReference>
<dbReference type="Proteomes" id="UP000183385">
    <property type="component" value="Unassembled WGS sequence"/>
</dbReference>
<feature type="domain" description="XdhC Rossmann" evidence="2">
    <location>
        <begin position="107"/>
        <end position="249"/>
    </location>
</feature>
<accession>A0AAQ1HNF2</accession>
<protein>
    <submittedName>
        <fullName evidence="3">Xanthine dehydrogenase accessory factor</fullName>
    </submittedName>
</protein>
<dbReference type="PANTHER" id="PTHR30388:SF6">
    <property type="entry name" value="XANTHINE DEHYDROGENASE SUBUNIT A-RELATED"/>
    <property type="match status" value="1"/>
</dbReference>